<comment type="caution">
    <text evidence="12">Lacks conserved residue(s) required for the propagation of feature annotation.</text>
</comment>
<proteinExistence type="predicted"/>
<dbReference type="SMART" id="SM00181">
    <property type="entry name" value="EGF"/>
    <property type="match status" value="2"/>
</dbReference>
<dbReference type="SMART" id="SM00135">
    <property type="entry name" value="LY"/>
    <property type="match status" value="5"/>
</dbReference>
<keyword evidence="8" id="KW-0472">Membrane</keyword>
<dbReference type="InterPro" id="IPR000742">
    <property type="entry name" value="EGF"/>
</dbReference>
<evidence type="ECO:0000256" key="2">
    <source>
        <dbReference type="ARBA" id="ARBA00022536"/>
    </source>
</evidence>
<feature type="disulfide bond" evidence="12">
    <location>
        <begin position="366"/>
        <end position="381"/>
    </location>
</feature>
<evidence type="ECO:0000256" key="10">
    <source>
        <dbReference type="ARBA" id="ARBA00023170"/>
    </source>
</evidence>
<feature type="disulfide bond" evidence="12">
    <location>
        <begin position="519"/>
        <end position="534"/>
    </location>
</feature>
<reference evidence="16" key="1">
    <citation type="journal article" date="2004" name="Nature">
        <title>Genome duplication in the teleost fish Tetraodon nigroviridis reveals the early vertebrate proto-karyotype.</title>
        <authorList>
            <person name="Jaillon O."/>
            <person name="Aury J.-M."/>
            <person name="Brunet F."/>
            <person name="Petit J.-L."/>
            <person name="Stange-Thomann N."/>
            <person name="Mauceli E."/>
            <person name="Bouneau L."/>
            <person name="Fischer C."/>
            <person name="Ozouf-Costaz C."/>
            <person name="Bernot A."/>
            <person name="Nicaud S."/>
            <person name="Jaffe D."/>
            <person name="Fisher S."/>
            <person name="Lutfalla G."/>
            <person name="Dossat C."/>
            <person name="Segurens B."/>
            <person name="Dasilva C."/>
            <person name="Salanoubat M."/>
            <person name="Levy M."/>
            <person name="Boudet N."/>
            <person name="Castellano S."/>
            <person name="Anthouard V."/>
            <person name="Jubin C."/>
            <person name="Castelli V."/>
            <person name="Katinka M."/>
            <person name="Vacherie B."/>
            <person name="Biemont C."/>
            <person name="Skalli Z."/>
            <person name="Cattolico L."/>
            <person name="Poulain J."/>
            <person name="De Berardinis V."/>
            <person name="Cruaud C."/>
            <person name="Duprat S."/>
            <person name="Brottier P."/>
            <person name="Coutanceau J.-P."/>
            <person name="Gouzy J."/>
            <person name="Parra G."/>
            <person name="Lardier G."/>
            <person name="Chapple C."/>
            <person name="McKernan K.J."/>
            <person name="McEwan P."/>
            <person name="Bosak S."/>
            <person name="Kellis M."/>
            <person name="Volff J.-N."/>
            <person name="Guigo R."/>
            <person name="Zody M.C."/>
            <person name="Mesirov J."/>
            <person name="Lindblad-Toh K."/>
            <person name="Birren B."/>
            <person name="Nusbaum C."/>
            <person name="Kahn D."/>
            <person name="Robinson-Rechavi M."/>
            <person name="Laudet V."/>
            <person name="Schachter V."/>
            <person name="Quetier F."/>
            <person name="Saurin W."/>
            <person name="Scarpelli C."/>
            <person name="Wincker P."/>
            <person name="Lander E.S."/>
            <person name="Weissenbach J."/>
            <person name="Roest Crollius H."/>
        </authorList>
    </citation>
    <scope>NUCLEOTIDE SEQUENCE [LARGE SCALE GENOMIC DNA]</scope>
</reference>
<feature type="disulfide bond" evidence="12">
    <location>
        <begin position="608"/>
        <end position="623"/>
    </location>
</feature>
<dbReference type="EMBL" id="CAAE01014752">
    <property type="protein sequence ID" value="CAG04915.1"/>
    <property type="molecule type" value="Genomic_DNA"/>
</dbReference>
<keyword evidence="3" id="KW-0254">Endocytosis</keyword>
<reference evidence="16" key="2">
    <citation type="submission" date="2004-02" db="EMBL/GenBank/DDBJ databases">
        <authorList>
            <consortium name="Genoscope"/>
            <consortium name="Whitehead Institute Centre for Genome Research"/>
        </authorList>
    </citation>
    <scope>NUCLEOTIDE SEQUENCE</scope>
</reference>
<feature type="domain" description="EGF-like calcium-binding" evidence="14">
    <location>
        <begin position="954"/>
        <end position="995"/>
    </location>
</feature>
<evidence type="ECO:0000256" key="3">
    <source>
        <dbReference type="ARBA" id="ARBA00022583"/>
    </source>
</evidence>
<dbReference type="PRINTS" id="PR00261">
    <property type="entry name" value="LDLRECEPTOR"/>
</dbReference>
<keyword evidence="9 12" id="KW-1015">Disulfide bond</keyword>
<dbReference type="GO" id="GO:0005886">
    <property type="term" value="C:plasma membrane"/>
    <property type="evidence" value="ECO:0007669"/>
    <property type="project" value="TreeGrafter"/>
</dbReference>
<dbReference type="GO" id="GO:0043235">
    <property type="term" value="C:receptor complex"/>
    <property type="evidence" value="ECO:0007669"/>
    <property type="project" value="TreeGrafter"/>
</dbReference>
<evidence type="ECO:0000256" key="5">
    <source>
        <dbReference type="ARBA" id="ARBA00022729"/>
    </source>
</evidence>
<dbReference type="KEGG" id="tng:GSTEN00024773G001"/>
<dbReference type="InterPro" id="IPR002172">
    <property type="entry name" value="LDrepeatLR_classA_rpt"/>
</dbReference>
<dbReference type="InterPro" id="IPR023415">
    <property type="entry name" value="LDLR_class-A_CS"/>
</dbReference>
<feature type="disulfide bond" evidence="12">
    <location>
        <begin position="826"/>
        <end position="838"/>
    </location>
</feature>
<comment type="caution">
    <text evidence="16">The sequence shown here is derived from an EMBL/GenBank/DDBJ whole genome shotgun (WGS) entry which is preliminary data.</text>
</comment>
<keyword evidence="10" id="KW-0675">Receptor</keyword>
<feature type="repeat" description="LDL-receptor class B" evidence="13">
    <location>
        <begin position="1177"/>
        <end position="1220"/>
    </location>
</feature>
<feature type="disulfide bond" evidence="12">
    <location>
        <begin position="845"/>
        <end position="860"/>
    </location>
</feature>
<feature type="domain" description="EGF-like" evidence="15">
    <location>
        <begin position="1257"/>
        <end position="1305"/>
    </location>
</feature>
<dbReference type="Gene3D" id="2.120.10.30">
    <property type="entry name" value="TolB, C-terminal domain"/>
    <property type="match status" value="4"/>
</dbReference>
<feature type="non-terminal residue" evidence="16">
    <location>
        <position position="1574"/>
    </location>
</feature>
<dbReference type="PROSITE" id="PS51120">
    <property type="entry name" value="LDLRB"/>
    <property type="match status" value="1"/>
</dbReference>
<dbReference type="GO" id="GO:0005509">
    <property type="term" value="F:calcium ion binding"/>
    <property type="evidence" value="ECO:0007669"/>
    <property type="project" value="InterPro"/>
</dbReference>
<dbReference type="InterPro" id="IPR000033">
    <property type="entry name" value="LDLR_classB_rpt"/>
</dbReference>
<dbReference type="PROSITE" id="PS01209">
    <property type="entry name" value="LDLRA_1"/>
    <property type="match status" value="7"/>
</dbReference>
<dbReference type="Gene3D" id="2.10.25.10">
    <property type="entry name" value="Laminin"/>
    <property type="match status" value="2"/>
</dbReference>
<dbReference type="SMART" id="SM00179">
    <property type="entry name" value="EGF_CA"/>
    <property type="match status" value="1"/>
</dbReference>
<keyword evidence="2" id="KW-0245">EGF-like domain</keyword>
<dbReference type="InterPro" id="IPR051221">
    <property type="entry name" value="LDLR-related"/>
</dbReference>
<keyword evidence="4" id="KW-0812">Transmembrane</keyword>
<dbReference type="SMART" id="SM00192">
    <property type="entry name" value="LDLa"/>
    <property type="match status" value="13"/>
</dbReference>
<feature type="disulfide bond" evidence="12">
    <location>
        <begin position="569"/>
        <end position="584"/>
    </location>
</feature>
<dbReference type="PROSITE" id="PS01187">
    <property type="entry name" value="EGF_CA"/>
    <property type="match status" value="1"/>
</dbReference>
<comment type="subcellular location">
    <subcellularLocation>
        <location evidence="1">Membrane</location>
        <topology evidence="1">Single-pass membrane protein</topology>
    </subcellularLocation>
</comment>
<evidence type="ECO:0000256" key="8">
    <source>
        <dbReference type="ARBA" id="ARBA00023136"/>
    </source>
</evidence>
<feature type="disulfide bond" evidence="12">
    <location>
        <begin position="283"/>
        <end position="298"/>
    </location>
</feature>
<evidence type="ECO:0000256" key="12">
    <source>
        <dbReference type="PROSITE-ProRule" id="PRU00124"/>
    </source>
</evidence>
<dbReference type="InterPro" id="IPR018097">
    <property type="entry name" value="EGF_Ca-bd_CS"/>
</dbReference>
<accession>Q4S367</accession>
<dbReference type="SUPFAM" id="SSF57424">
    <property type="entry name" value="LDL receptor-like module"/>
    <property type="match status" value="13"/>
</dbReference>
<dbReference type="PROSITE" id="PS00010">
    <property type="entry name" value="ASX_HYDROXYL"/>
    <property type="match status" value="1"/>
</dbReference>
<dbReference type="PANTHER" id="PTHR22722">
    <property type="entry name" value="LOW-DENSITY LIPOPROTEIN RECEPTOR-RELATED PROTEIN 2-RELATED"/>
    <property type="match status" value="1"/>
</dbReference>
<gene>
    <name evidence="16" type="ORF">GSTENG00024773001</name>
</gene>
<protein>
    <submittedName>
        <fullName evidence="16">(spotted green pufferfish) hypothetical protein</fullName>
    </submittedName>
</protein>
<dbReference type="SUPFAM" id="SSF63825">
    <property type="entry name" value="YWTD domain"/>
    <property type="match status" value="3"/>
</dbReference>
<keyword evidence="11" id="KW-0325">Glycoprotein</keyword>
<feature type="disulfide bond" evidence="12">
    <location>
        <begin position="866"/>
        <end position="878"/>
    </location>
</feature>
<keyword evidence="7" id="KW-1133">Transmembrane helix</keyword>
<evidence type="ECO:0000259" key="15">
    <source>
        <dbReference type="SMART" id="SM00181"/>
    </source>
</evidence>
<name>Q4S367_TETNG</name>
<feature type="disulfide bond" evidence="12">
    <location>
        <begin position="420"/>
        <end position="435"/>
    </location>
</feature>
<feature type="domain" description="EGF-like" evidence="15">
    <location>
        <begin position="957"/>
        <end position="995"/>
    </location>
</feature>
<feature type="disulfide bond" evidence="12">
    <location>
        <begin position="647"/>
        <end position="662"/>
    </location>
</feature>
<dbReference type="InterPro" id="IPR011042">
    <property type="entry name" value="6-blade_b-propeller_TolB-like"/>
</dbReference>
<organism evidence="16">
    <name type="scientific">Tetraodon nigroviridis</name>
    <name type="common">Spotted green pufferfish</name>
    <name type="synonym">Chelonodon nigroviridis</name>
    <dbReference type="NCBI Taxonomy" id="99883"/>
    <lineage>
        <taxon>Eukaryota</taxon>
        <taxon>Metazoa</taxon>
        <taxon>Chordata</taxon>
        <taxon>Craniata</taxon>
        <taxon>Vertebrata</taxon>
        <taxon>Euteleostomi</taxon>
        <taxon>Actinopterygii</taxon>
        <taxon>Neopterygii</taxon>
        <taxon>Teleostei</taxon>
        <taxon>Neoteleostei</taxon>
        <taxon>Acanthomorphata</taxon>
        <taxon>Eupercaria</taxon>
        <taxon>Tetraodontiformes</taxon>
        <taxon>Tetradontoidea</taxon>
        <taxon>Tetraodontidae</taxon>
        <taxon>Tetraodon</taxon>
    </lineage>
</organism>
<keyword evidence="6" id="KW-0677">Repeat</keyword>
<dbReference type="GO" id="GO:0006897">
    <property type="term" value="P:endocytosis"/>
    <property type="evidence" value="ECO:0007669"/>
    <property type="project" value="UniProtKB-KW"/>
</dbReference>
<evidence type="ECO:0000256" key="6">
    <source>
        <dbReference type="ARBA" id="ARBA00022737"/>
    </source>
</evidence>
<dbReference type="FunFam" id="4.10.400.10:FF:000034">
    <property type="entry name" value="Low-density lipoprotein receptor-related protein 2"/>
    <property type="match status" value="1"/>
</dbReference>
<dbReference type="SUPFAM" id="SSF57196">
    <property type="entry name" value="EGF/Laminin"/>
    <property type="match status" value="1"/>
</dbReference>
<dbReference type="CDD" id="cd00112">
    <property type="entry name" value="LDLa"/>
    <property type="match status" value="13"/>
</dbReference>
<evidence type="ECO:0000259" key="14">
    <source>
        <dbReference type="SMART" id="SM00179"/>
    </source>
</evidence>
<feature type="disulfide bond" evidence="12">
    <location>
        <begin position="833"/>
        <end position="851"/>
    </location>
</feature>
<dbReference type="OrthoDB" id="8831087at2759"/>
<dbReference type="InterPro" id="IPR001881">
    <property type="entry name" value="EGF-like_Ca-bd_dom"/>
</dbReference>
<evidence type="ECO:0000256" key="1">
    <source>
        <dbReference type="ARBA" id="ARBA00004167"/>
    </source>
</evidence>
<sequence length="1574" mass="173674">LCLLTKRNSDGFTCSCEKFKMLLLNGRCEYPRFIYGTRENVIMLELRESHSSKTPLFSTEDSILSFDLDWNTDWLYWANLTGHIRRTSLTQVRTEMVPTPVPVCSIKVDQKKGNLYWVSCERNVIGTTGVSGQYSRRLYSTTKEVRDLCLDWLRGTLMWLEDNRLVVMSMVGGQAKELQQLAGEVMGHMAFDLRANSLLWNSKLGSVIAALEPFILSYSGDKIVLWDRQDESILHTTTEGLQVLGVLPVLEDIRAAQTKVLRCQRGSRLCDDGGECVLYRHVCDGEMDCKDGSDEQGCADFLCKDRRSCVPRGLVCDGRSHCYDGSDETLCPTVAPPTDQTKGPKCRRGSRMCRDGTQCVLFSHVCDGKRDCGDGSDEDGCGFLQQSFSSLSRFFSLHQPSSVDFLCKDRRSCVPRGLVCDGRSHCYDGSDETLCPTVAPPTDQTKGPKCRRGSRMCRDGTQCVLFSHVCDGERDCGDGSDEDGCVASKESSFPVQGSCSSPSVLCPGSSLCISPAQVCDGRTDCPDGSDEGNCLRFMLPTAQTEVPQCHQSAKLCDDGKECVLFSHLCDGERDCLDGSDELGCPETCKPGEFQCSHGKMCIPEAQVCDGRPQCWDQSDEIDCRRPTMTCEFHCADGSRCIPKKFVCDGERDCPDGTDEFGCGRNFQDDFLCTDGTVCIPREEVCDGRSHCPDGSDEKLCHNDLATCVMERKTAGTGQMKKDVLPTAKQPSFSVLMGIDASPEGRCATVKTTVKTDRMSWIVRACLRAATISVITKPAVYQKPSCAMVRETAPMAQTKRSAVGDDRIHLIWHLHQVTFLRPGLVACESHQYRCASGQCVSEGLRCDGYPDCSDHSDEEDCARPPRCPAQLRCPNSHECLQREWLCDGEDDCEDGSDEKNCEMPPAKCRSYQWQCGDSSQCIPLFWRCDGREDCRNAWDEYTWFRLHSNALSCVDVDECNEMPPSLCKHICMNTPGSYVCYCYPNFYLEPDDMSCKTKDEPLLLASVQSELWLLGVHSGSLTLLSSVNRPVFSLDYHWARQRVYWLSPDYQSIRWADMKKSSSRGTLIKGATTAKSGTWGFLDDFGLFDIVMNNGTRGNWYLGSLNNAVLIQGLLTGVKSDSIAVDWIGQNLYWVDGLVGQILVVKLSDITARSQSYAVALGEDLEQPSSLILLPHLGLMLWSEIGSTPQIERSGMDGSKREVVVSRDLSWPVSLAYDFLDNRVYWADEKLRCIGSTSLDGDDIKVMHELSQPAFSSPCNQLHCSHLCLLAPALRPKSGTAGDQGTTAVCRCPKGMLLNPDKAACTVPKESSFILLLSHSVIYQVMLQESVAQKKMPTNKQLVIPGVTEASGLDLIFQDLLMYVADTEQGVSLLKLGSSRSRQGLTPAGQILKLKAITSVAVHPPSGWLCYAAVMVGGKNQAEVDCAWMDGRKQAVLWRRCSLPGSLSFSSEGRVVYWADTGEPSAALRAGLAPVVLTLLFLSPVEGVISSIGLDGSGYKQYKSGPGLLVSFAHAENVLVWATRQKDVTKLWFSDGLQPNQLWFETKTSLVEVRAYSISGQSGRISSSSDTRGAC</sequence>
<dbReference type="Pfam" id="PF00057">
    <property type="entry name" value="Ldl_recept_a"/>
    <property type="match status" value="13"/>
</dbReference>
<dbReference type="InterPro" id="IPR000152">
    <property type="entry name" value="EGF-type_Asp/Asn_hydroxyl_site"/>
</dbReference>
<evidence type="ECO:0000256" key="4">
    <source>
        <dbReference type="ARBA" id="ARBA00022692"/>
    </source>
</evidence>
<feature type="disulfide bond" evidence="12">
    <location>
        <begin position="316"/>
        <end position="331"/>
    </location>
</feature>
<dbReference type="Gene3D" id="4.10.400.10">
    <property type="entry name" value="Low-density Lipoprotein Receptor"/>
    <property type="match status" value="13"/>
</dbReference>
<evidence type="ECO:0000256" key="9">
    <source>
        <dbReference type="ARBA" id="ARBA00023157"/>
    </source>
</evidence>
<feature type="disulfide bond" evidence="12">
    <location>
        <begin position="685"/>
        <end position="700"/>
    </location>
</feature>
<evidence type="ECO:0000256" key="11">
    <source>
        <dbReference type="ARBA" id="ARBA00023180"/>
    </source>
</evidence>
<dbReference type="PROSITE" id="PS50068">
    <property type="entry name" value="LDLRA_2"/>
    <property type="match status" value="13"/>
</dbReference>
<evidence type="ECO:0000313" key="16">
    <source>
        <dbReference type="EMBL" id="CAG04915.1"/>
    </source>
</evidence>
<dbReference type="InterPro" id="IPR036055">
    <property type="entry name" value="LDL_receptor-like_sf"/>
</dbReference>
<keyword evidence="5" id="KW-0732">Signal</keyword>
<evidence type="ECO:0000256" key="7">
    <source>
        <dbReference type="ARBA" id="ARBA00022989"/>
    </source>
</evidence>
<feature type="disulfide bond" evidence="12">
    <location>
        <begin position="885"/>
        <end position="900"/>
    </location>
</feature>
<feature type="disulfide bond" evidence="12">
    <location>
        <begin position="470"/>
        <end position="485"/>
    </location>
</feature>
<evidence type="ECO:0000256" key="13">
    <source>
        <dbReference type="PROSITE-ProRule" id="PRU00461"/>
    </source>
</evidence>